<proteinExistence type="predicted"/>
<dbReference type="OrthoDB" id="76105at2759"/>
<dbReference type="GO" id="GO:0008270">
    <property type="term" value="F:zinc ion binding"/>
    <property type="evidence" value="ECO:0007669"/>
    <property type="project" value="UniProtKB-KW"/>
</dbReference>
<name>A0A078AYZ8_STYLE</name>
<keyword evidence="3" id="KW-0862">Zinc</keyword>
<organism evidence="7 8">
    <name type="scientific">Stylonychia lemnae</name>
    <name type="common">Ciliate</name>
    <dbReference type="NCBI Taxonomy" id="5949"/>
    <lineage>
        <taxon>Eukaryota</taxon>
        <taxon>Sar</taxon>
        <taxon>Alveolata</taxon>
        <taxon>Ciliophora</taxon>
        <taxon>Intramacronucleata</taxon>
        <taxon>Spirotrichea</taxon>
        <taxon>Stichotrichia</taxon>
        <taxon>Sporadotrichida</taxon>
        <taxon>Oxytrichidae</taxon>
        <taxon>Stylonychinae</taxon>
        <taxon>Stylonychia</taxon>
    </lineage>
</organism>
<evidence type="ECO:0000256" key="3">
    <source>
        <dbReference type="ARBA" id="ARBA00022833"/>
    </source>
</evidence>
<dbReference type="EMBL" id="CCKQ01015540">
    <property type="protein sequence ID" value="CDW87356.1"/>
    <property type="molecule type" value="Genomic_DNA"/>
</dbReference>
<keyword evidence="1" id="KW-0479">Metal-binding</keyword>
<dbReference type="Pfam" id="PF13445">
    <property type="entry name" value="zf-RING_UBOX"/>
    <property type="match status" value="1"/>
</dbReference>
<dbReference type="SMART" id="SM00184">
    <property type="entry name" value="RING"/>
    <property type="match status" value="1"/>
</dbReference>
<sequence length="642" mass="74097">MDIDEIKCQLCQQVYDEHEHIPILLPDCGHSFCLSCIHDYFQLLQENEQAQQQQQLNESELVNQQDNISRDKLLEHKQVIFRCPEDDVECSIQNPDQLPKNYALLKIVKKTKECELLKNKKVVKLEFMAEEQKFQTKDNQEACLTKYLTRSQTTVKDQQNNQKLDIQTNLNVNSNHHHNNNSITAYQSHSPISHSNGLDNCPQHKRPMELICVDDKQRICAQCALFGNHRGHDVRQEEDVTKEISLKVEVLMEMYQAMEEQCDDLGNPENYDKQYNVFKAKQNELKQKIQDQFKEWRKALRAVEMQVIDSLYTNFTSIEDKFQHSYKINKLMIAEVQQWMDRAKLQLDDYSVKTHQNPHYIPFDMIDGKQQSIADEILNNGEQVLEKTEKQKGFPSLNGMEQYYSQIKLQFDPSFEKKLINIAKVVQTSQTDSSADITSASQSFLPAFSFNDEEEVTENISQPVNTESGLNLSNISFNELSSPINQSRCVSNKNLIEKRQIIERQDETILSNTSSTDLQMSVQSVNQCDISTRESINLSDMHVNELAKCIKCNSGHIKSLNLSKNRISDEGVNHIIKALCDSQIEFVNIQANKLTEKCVETMVGILKTNKNLKMLDLQNNGITSRLMKNKLKNSLTQMEVIV</sequence>
<evidence type="ECO:0000256" key="2">
    <source>
        <dbReference type="ARBA" id="ARBA00022771"/>
    </source>
</evidence>
<dbReference type="SUPFAM" id="SSF57845">
    <property type="entry name" value="B-box zinc-binding domain"/>
    <property type="match status" value="1"/>
</dbReference>
<feature type="domain" description="RING-type" evidence="5">
    <location>
        <begin position="8"/>
        <end position="87"/>
    </location>
</feature>
<dbReference type="Proteomes" id="UP000039865">
    <property type="component" value="Unassembled WGS sequence"/>
</dbReference>
<dbReference type="PROSITE" id="PS00518">
    <property type="entry name" value="ZF_RING_1"/>
    <property type="match status" value="1"/>
</dbReference>
<dbReference type="InterPro" id="IPR001841">
    <property type="entry name" value="Znf_RING"/>
</dbReference>
<evidence type="ECO:0000313" key="8">
    <source>
        <dbReference type="Proteomes" id="UP000039865"/>
    </source>
</evidence>
<dbReference type="Gene3D" id="3.30.160.60">
    <property type="entry name" value="Classic Zinc Finger"/>
    <property type="match status" value="1"/>
</dbReference>
<dbReference type="PROSITE" id="PS50089">
    <property type="entry name" value="ZF_RING_2"/>
    <property type="match status" value="1"/>
</dbReference>
<dbReference type="InterPro" id="IPR050143">
    <property type="entry name" value="TRIM/RBCC"/>
</dbReference>
<dbReference type="Pfam" id="PF00643">
    <property type="entry name" value="zf-B_box"/>
    <property type="match status" value="1"/>
</dbReference>
<reference evidence="7 8" key="1">
    <citation type="submission" date="2014-06" db="EMBL/GenBank/DDBJ databases">
        <authorList>
            <person name="Swart Estienne"/>
        </authorList>
    </citation>
    <scope>NUCLEOTIDE SEQUENCE [LARGE SCALE GENOMIC DNA]</scope>
    <source>
        <strain evidence="7 8">130c</strain>
    </source>
</reference>
<protein>
    <submittedName>
        <fullName evidence="7">Ankyrin repeat</fullName>
    </submittedName>
</protein>
<dbReference type="InParanoid" id="A0A078AYZ8"/>
<evidence type="ECO:0000259" key="6">
    <source>
        <dbReference type="PROSITE" id="PS50119"/>
    </source>
</evidence>
<feature type="domain" description="B box-type" evidence="6">
    <location>
        <begin position="196"/>
        <end position="237"/>
    </location>
</feature>
<dbReference type="SMART" id="SM00336">
    <property type="entry name" value="BBOX"/>
    <property type="match status" value="1"/>
</dbReference>
<dbReference type="InterPro" id="IPR027370">
    <property type="entry name" value="Znf-RING_euk"/>
</dbReference>
<dbReference type="PROSITE" id="PS50119">
    <property type="entry name" value="ZF_BBOX"/>
    <property type="match status" value="1"/>
</dbReference>
<gene>
    <name evidence="7" type="primary">Contig357.g400</name>
    <name evidence="7" type="ORF">STYLEM_16459</name>
</gene>
<dbReference type="AlphaFoldDB" id="A0A078AYZ8"/>
<dbReference type="Gene3D" id="3.30.40.10">
    <property type="entry name" value="Zinc/RING finger domain, C3HC4 (zinc finger)"/>
    <property type="match status" value="1"/>
</dbReference>
<dbReference type="InterPro" id="IPR017907">
    <property type="entry name" value="Znf_RING_CS"/>
</dbReference>
<dbReference type="InterPro" id="IPR013083">
    <property type="entry name" value="Znf_RING/FYVE/PHD"/>
</dbReference>
<evidence type="ECO:0000256" key="4">
    <source>
        <dbReference type="PROSITE-ProRule" id="PRU00024"/>
    </source>
</evidence>
<evidence type="ECO:0000313" key="7">
    <source>
        <dbReference type="EMBL" id="CDW87356.1"/>
    </source>
</evidence>
<evidence type="ECO:0000256" key="1">
    <source>
        <dbReference type="ARBA" id="ARBA00022723"/>
    </source>
</evidence>
<dbReference type="Gene3D" id="3.80.10.10">
    <property type="entry name" value="Ribonuclease Inhibitor"/>
    <property type="match status" value="1"/>
</dbReference>
<evidence type="ECO:0000259" key="5">
    <source>
        <dbReference type="PROSITE" id="PS50089"/>
    </source>
</evidence>
<keyword evidence="8" id="KW-1185">Reference proteome</keyword>
<dbReference type="CDD" id="cd19769">
    <property type="entry name" value="Bbox2_TRIM16-like"/>
    <property type="match status" value="1"/>
</dbReference>
<dbReference type="SUPFAM" id="SSF52047">
    <property type="entry name" value="RNI-like"/>
    <property type="match status" value="1"/>
</dbReference>
<accession>A0A078AYZ8</accession>
<dbReference type="PANTHER" id="PTHR24103">
    <property type="entry name" value="E3 UBIQUITIN-PROTEIN LIGASE TRIM"/>
    <property type="match status" value="1"/>
</dbReference>
<keyword evidence="2 4" id="KW-0863">Zinc-finger</keyword>
<dbReference type="OMA" id="CRKFDDQ"/>
<dbReference type="InterPro" id="IPR000315">
    <property type="entry name" value="Znf_B-box"/>
</dbReference>
<dbReference type="InterPro" id="IPR032675">
    <property type="entry name" value="LRR_dom_sf"/>
</dbReference>
<dbReference type="SUPFAM" id="SSF57850">
    <property type="entry name" value="RING/U-box"/>
    <property type="match status" value="1"/>
</dbReference>